<protein>
    <submittedName>
        <fullName evidence="1">Uncharacterized protein</fullName>
    </submittedName>
</protein>
<dbReference type="EMBL" id="SSBS01000006">
    <property type="protein sequence ID" value="THF28549.1"/>
    <property type="molecule type" value="Genomic_DNA"/>
</dbReference>
<gene>
    <name evidence="1" type="ORF">E5170_23035</name>
</gene>
<organism evidence="1 2">
    <name type="scientific">Pseudomonas atacamensis</name>
    <dbReference type="NCBI Taxonomy" id="2565368"/>
    <lineage>
        <taxon>Bacteria</taxon>
        <taxon>Pseudomonadati</taxon>
        <taxon>Pseudomonadota</taxon>
        <taxon>Gammaproteobacteria</taxon>
        <taxon>Pseudomonadales</taxon>
        <taxon>Pseudomonadaceae</taxon>
        <taxon>Pseudomonas</taxon>
    </lineage>
</organism>
<evidence type="ECO:0000313" key="1">
    <source>
        <dbReference type="EMBL" id="THF28549.1"/>
    </source>
</evidence>
<dbReference type="AlphaFoldDB" id="A0AAQ2HZG1"/>
<sequence>MRNIQKTVSAWHEATDRANELFQEADRLNAIAYELLTHAADSPKAMIAFQKARAAADAKSLEGKKAWDQARAKFRKKH</sequence>
<comment type="caution">
    <text evidence="1">The sequence shown here is derived from an EMBL/GenBank/DDBJ whole genome shotgun (WGS) entry which is preliminary data.</text>
</comment>
<reference evidence="1 2" key="1">
    <citation type="submission" date="2019-04" db="EMBL/GenBank/DDBJ databases">
        <title>Draft genome sequence of Pseudomonas sp. M7D1 isolated from rhizosphere of plant the flowery desert.</title>
        <authorList>
            <person name="Poblete-Morales M."/>
            <person name="Plaza N."/>
            <person name="Corsini G."/>
            <person name="Silva E."/>
        </authorList>
    </citation>
    <scope>NUCLEOTIDE SEQUENCE [LARGE SCALE GENOMIC DNA]</scope>
    <source>
        <strain evidence="1 2">M7D1</strain>
    </source>
</reference>
<name>A0AAQ2HZG1_9PSED</name>
<dbReference type="RefSeq" id="WP_136493821.1">
    <property type="nucleotide sequence ID" value="NZ_SSBS01000006.1"/>
</dbReference>
<accession>A0AAQ2HZG1</accession>
<dbReference type="Proteomes" id="UP000310574">
    <property type="component" value="Unassembled WGS sequence"/>
</dbReference>
<evidence type="ECO:0000313" key="2">
    <source>
        <dbReference type="Proteomes" id="UP000310574"/>
    </source>
</evidence>
<proteinExistence type="predicted"/>